<dbReference type="GO" id="GO:0015501">
    <property type="term" value="F:glutamate:sodium symporter activity"/>
    <property type="evidence" value="ECO:0007669"/>
    <property type="project" value="TreeGrafter"/>
</dbReference>
<dbReference type="PANTHER" id="PTHR11958">
    <property type="entry name" value="SODIUM/DICARBOXYLATE SYMPORTER-RELATED"/>
    <property type="match status" value="1"/>
</dbReference>
<dbReference type="OMA" id="MIHPGSP"/>
<dbReference type="PROSITE" id="PS00713">
    <property type="entry name" value="NA_DICARBOXYL_SYMP_1"/>
    <property type="match status" value="1"/>
</dbReference>
<dbReference type="Pfam" id="PF00375">
    <property type="entry name" value="SDF"/>
    <property type="match status" value="2"/>
</dbReference>
<dbReference type="PANTHER" id="PTHR11958:SF17">
    <property type="entry name" value="AMINO ACID TRANSPORTER"/>
    <property type="match status" value="1"/>
</dbReference>
<dbReference type="GO" id="GO:0015175">
    <property type="term" value="F:neutral L-amino acid transmembrane transporter activity"/>
    <property type="evidence" value="ECO:0007669"/>
    <property type="project" value="TreeGrafter"/>
</dbReference>
<evidence type="ECO:0000256" key="5">
    <source>
        <dbReference type="ARBA" id="ARBA00022847"/>
    </source>
</evidence>
<keyword evidence="8" id="KW-0325">Glycoprotein</keyword>
<evidence type="ECO:0000256" key="1">
    <source>
        <dbReference type="ARBA" id="ARBA00004141"/>
    </source>
</evidence>
<evidence type="ECO:0000313" key="10">
    <source>
        <dbReference type="EMBL" id="VDL72621.1"/>
    </source>
</evidence>
<dbReference type="InterPro" id="IPR050746">
    <property type="entry name" value="DAACS"/>
</dbReference>
<feature type="transmembrane region" description="Helical" evidence="9">
    <location>
        <begin position="12"/>
        <end position="30"/>
    </location>
</feature>
<keyword evidence="5 9" id="KW-0769">Symport</keyword>
<dbReference type="GO" id="GO:0005313">
    <property type="term" value="F:L-glutamate transmembrane transporter activity"/>
    <property type="evidence" value="ECO:0007669"/>
    <property type="project" value="TreeGrafter"/>
</dbReference>
<evidence type="ECO:0000256" key="2">
    <source>
        <dbReference type="ARBA" id="ARBA00006148"/>
    </source>
</evidence>
<organism evidence="12">
    <name type="scientific">Nippostrongylus brasiliensis</name>
    <name type="common">Rat hookworm</name>
    <dbReference type="NCBI Taxonomy" id="27835"/>
    <lineage>
        <taxon>Eukaryota</taxon>
        <taxon>Metazoa</taxon>
        <taxon>Ecdysozoa</taxon>
        <taxon>Nematoda</taxon>
        <taxon>Chromadorea</taxon>
        <taxon>Rhabditida</taxon>
        <taxon>Rhabditina</taxon>
        <taxon>Rhabditomorpha</taxon>
        <taxon>Strongyloidea</taxon>
        <taxon>Heligmosomidae</taxon>
        <taxon>Nippostrongylus</taxon>
    </lineage>
</organism>
<dbReference type="Proteomes" id="UP000271162">
    <property type="component" value="Unassembled WGS sequence"/>
</dbReference>
<comment type="similarity">
    <text evidence="2 9">Belongs to the dicarboxylate/amino acid:cation symporter (DAACS) (TC 2.A.23) family.</text>
</comment>
<dbReference type="GO" id="GO:0005886">
    <property type="term" value="C:plasma membrane"/>
    <property type="evidence" value="ECO:0007669"/>
    <property type="project" value="TreeGrafter"/>
</dbReference>
<dbReference type="AlphaFoldDB" id="A0A158QYU1"/>
<keyword evidence="6 9" id="KW-1133">Transmembrane helix</keyword>
<dbReference type="SUPFAM" id="SSF118215">
    <property type="entry name" value="Proton glutamate symport protein"/>
    <property type="match status" value="1"/>
</dbReference>
<keyword evidence="4 9" id="KW-0812">Transmembrane</keyword>
<evidence type="ECO:0000256" key="7">
    <source>
        <dbReference type="ARBA" id="ARBA00023136"/>
    </source>
</evidence>
<dbReference type="PRINTS" id="PR00173">
    <property type="entry name" value="EDTRNSPORT"/>
</dbReference>
<comment type="subcellular location">
    <subcellularLocation>
        <location evidence="1 9">Membrane</location>
        <topology evidence="1 9">Multi-pass membrane protein</topology>
    </subcellularLocation>
</comment>
<evidence type="ECO:0000256" key="8">
    <source>
        <dbReference type="ARBA" id="ARBA00023180"/>
    </source>
</evidence>
<evidence type="ECO:0000256" key="6">
    <source>
        <dbReference type="ARBA" id="ARBA00022989"/>
    </source>
</evidence>
<dbReference type="STRING" id="27835.A0A158QYU1"/>
<proteinExistence type="inferred from homology"/>
<feature type="transmembrane region" description="Helical" evidence="9">
    <location>
        <begin position="84"/>
        <end position="108"/>
    </location>
</feature>
<keyword evidence="7 9" id="KW-0472">Membrane</keyword>
<evidence type="ECO:0000313" key="11">
    <source>
        <dbReference type="Proteomes" id="UP000271162"/>
    </source>
</evidence>
<dbReference type="InterPro" id="IPR036458">
    <property type="entry name" value="Na:dicarbo_symporter_sf"/>
</dbReference>
<dbReference type="WBParaSite" id="NBR_0000903101-mRNA-1">
    <property type="protein sequence ID" value="NBR_0000903101-mRNA-1"/>
    <property type="gene ID" value="NBR_0000903101"/>
</dbReference>
<dbReference type="InterPro" id="IPR018107">
    <property type="entry name" value="Na-dicarboxylate_symporter_CS"/>
</dbReference>
<name>A0A158QYU1_NIPBR</name>
<keyword evidence="3 9" id="KW-0813">Transport</keyword>
<feature type="transmembrane region" description="Helical" evidence="9">
    <location>
        <begin position="50"/>
        <end position="72"/>
    </location>
</feature>
<accession>A0A158QYU1</accession>
<keyword evidence="11" id="KW-1185">Reference proteome</keyword>
<reference evidence="10 11" key="2">
    <citation type="submission" date="2018-11" db="EMBL/GenBank/DDBJ databases">
        <authorList>
            <consortium name="Pathogen Informatics"/>
        </authorList>
    </citation>
    <scope>NUCLEOTIDE SEQUENCE [LARGE SCALE GENOMIC DNA]</scope>
</reference>
<sequence length="360" mass="39382">MTQQRSCLQQNKLFFSIGISVALGMGLGFVGRTFDPSSETISLVQFPGEIFMRILKLMILPLVVASLISALAQMDAKNSSTMGLVTLLYYLSTAFLATVLGIFLVLSIHPGDPTLSSGKATVNTQKISATDTIMDLVRNMFPDNIVQASMERTQTVYKKELIKQSNETHEQITKDVAEQRGMNILVDFFVALDKVITKFMLAAMWFAPLGITSLIAGSLLELDDISTAMGAMTKYIATVLIGLFVHSFITIPVLYVAITRKNPLNIFQYMMQGGIAALGTSSSGAALPLSINGMEELGRVDERVTRFVLPLGATINMDGCALYEAVAVIFIAQINQVELRFDEIIIVRQVDAFICLCLNH</sequence>
<dbReference type="EMBL" id="UYSL01020080">
    <property type="protein sequence ID" value="VDL72621.1"/>
    <property type="molecule type" value="Genomic_DNA"/>
</dbReference>
<evidence type="ECO:0000256" key="3">
    <source>
        <dbReference type="ARBA" id="ARBA00022448"/>
    </source>
</evidence>
<feature type="transmembrane region" description="Helical" evidence="9">
    <location>
        <begin position="232"/>
        <end position="257"/>
    </location>
</feature>
<gene>
    <name evidence="10" type="ORF">NBR_LOCUS9032</name>
</gene>
<dbReference type="InterPro" id="IPR001991">
    <property type="entry name" value="Na-dicarboxylate_symporter"/>
</dbReference>
<evidence type="ECO:0000256" key="9">
    <source>
        <dbReference type="RuleBase" id="RU361216"/>
    </source>
</evidence>
<reference evidence="12" key="1">
    <citation type="submission" date="2016-04" db="UniProtKB">
        <authorList>
            <consortium name="WormBaseParasite"/>
        </authorList>
    </citation>
    <scope>IDENTIFICATION</scope>
</reference>
<protein>
    <recommendedName>
        <fullName evidence="9">Amino acid transporter</fullName>
    </recommendedName>
</protein>
<evidence type="ECO:0000256" key="4">
    <source>
        <dbReference type="ARBA" id="ARBA00022692"/>
    </source>
</evidence>
<evidence type="ECO:0000313" key="12">
    <source>
        <dbReference type="WBParaSite" id="NBR_0000903101-mRNA-1"/>
    </source>
</evidence>
<dbReference type="Gene3D" id="1.10.3860.10">
    <property type="entry name" value="Sodium:dicarboxylate symporter"/>
    <property type="match status" value="1"/>
</dbReference>
<feature type="transmembrane region" description="Helical" evidence="9">
    <location>
        <begin position="199"/>
        <end position="220"/>
    </location>
</feature>